<gene>
    <name evidence="2" type="ORF">AVDCRST_MAG84-6911</name>
</gene>
<proteinExistence type="predicted"/>
<feature type="region of interest" description="Disordered" evidence="1">
    <location>
        <begin position="1"/>
        <end position="21"/>
    </location>
</feature>
<protein>
    <submittedName>
        <fullName evidence="2">LSU ribosomal protein L18p (L5e)</fullName>
    </submittedName>
</protein>
<accession>A0A6J4PHE7</accession>
<feature type="non-terminal residue" evidence="2">
    <location>
        <position position="1"/>
    </location>
</feature>
<keyword evidence="2" id="KW-0687">Ribonucleoprotein</keyword>
<dbReference type="EMBL" id="CADCTZ010001768">
    <property type="protein sequence ID" value="CAA9415873.1"/>
    <property type="molecule type" value="Genomic_DNA"/>
</dbReference>
<reference evidence="2" key="1">
    <citation type="submission" date="2020-02" db="EMBL/GenBank/DDBJ databases">
        <authorList>
            <person name="Meier V. D."/>
        </authorList>
    </citation>
    <scope>NUCLEOTIDE SEQUENCE</scope>
    <source>
        <strain evidence="2">AVDCRST_MAG84</strain>
    </source>
</reference>
<dbReference type="AlphaFoldDB" id="A0A6J4PHE7"/>
<dbReference type="GO" id="GO:0005840">
    <property type="term" value="C:ribosome"/>
    <property type="evidence" value="ECO:0007669"/>
    <property type="project" value="UniProtKB-KW"/>
</dbReference>
<organism evidence="2">
    <name type="scientific">uncultured Microcoleus sp</name>
    <dbReference type="NCBI Taxonomy" id="259945"/>
    <lineage>
        <taxon>Bacteria</taxon>
        <taxon>Bacillati</taxon>
        <taxon>Cyanobacteriota</taxon>
        <taxon>Cyanophyceae</taxon>
        <taxon>Oscillatoriophycideae</taxon>
        <taxon>Oscillatoriales</taxon>
        <taxon>Microcoleaceae</taxon>
        <taxon>Microcoleus</taxon>
        <taxon>environmental samples</taxon>
    </lineage>
</organism>
<evidence type="ECO:0000313" key="2">
    <source>
        <dbReference type="EMBL" id="CAA9415873.1"/>
    </source>
</evidence>
<sequence length="120" mass="13764">EAYSQRISPPQTPPGAAQGVRHLRTSQTSGISIGSAHLRPSNRRHGTAHFGCCVNPRSRIEVNSQFWWQLLRERASRSVDCQTLFQRWHSQSRIRSRRQPLSRSCQSPCRSSSRSRVRLL</sequence>
<keyword evidence="2" id="KW-0689">Ribosomal protein</keyword>
<name>A0A6J4PHE7_9CYAN</name>
<feature type="non-terminal residue" evidence="2">
    <location>
        <position position="120"/>
    </location>
</feature>
<evidence type="ECO:0000256" key="1">
    <source>
        <dbReference type="SAM" id="MobiDB-lite"/>
    </source>
</evidence>